<dbReference type="PIRSF" id="PIRSF000459">
    <property type="entry name" value="TGM_EBP42"/>
    <property type="match status" value="1"/>
</dbReference>
<keyword evidence="5" id="KW-0012">Acyltransferase</keyword>
<comment type="similarity">
    <text evidence="1">Belongs to the transglutaminase superfamily. Transglutaminase family.</text>
</comment>
<dbReference type="FunFam" id="2.60.40.10:FF:000171">
    <property type="entry name" value="protein-glutamine gamma-glutamyltransferase 6"/>
    <property type="match status" value="1"/>
</dbReference>
<dbReference type="FunFam" id="3.90.260.10:FF:000001">
    <property type="entry name" value="Protein-glutamine gamma-glutamyltransferase 2"/>
    <property type="match status" value="1"/>
</dbReference>
<dbReference type="RefSeq" id="XP_019628857.1">
    <property type="nucleotide sequence ID" value="XM_019773298.1"/>
</dbReference>
<evidence type="ECO:0000256" key="9">
    <source>
        <dbReference type="PIRSR" id="PIRSR000459-2"/>
    </source>
</evidence>
<dbReference type="InterPro" id="IPR038765">
    <property type="entry name" value="Papain-like_cys_pep_sf"/>
</dbReference>
<dbReference type="Gene3D" id="2.60.40.10">
    <property type="entry name" value="Immunoglobulins"/>
    <property type="match status" value="3"/>
</dbReference>
<comment type="catalytic activity">
    <reaction evidence="7">
        <text>L-glutaminyl-[protein] + L-lysyl-[protein] = [protein]-L-lysyl-N(6)-5-L-glutamyl-[protein] + NH4(+)</text>
        <dbReference type="Rhea" id="RHEA:54816"/>
        <dbReference type="Rhea" id="RHEA-COMP:9752"/>
        <dbReference type="Rhea" id="RHEA-COMP:10207"/>
        <dbReference type="Rhea" id="RHEA-COMP:14005"/>
        <dbReference type="ChEBI" id="CHEBI:28938"/>
        <dbReference type="ChEBI" id="CHEBI:29969"/>
        <dbReference type="ChEBI" id="CHEBI:30011"/>
        <dbReference type="ChEBI" id="CHEBI:138370"/>
        <dbReference type="EC" id="2.3.2.13"/>
    </reaction>
</comment>
<organism evidence="11 12">
    <name type="scientific">Branchiostoma belcheri</name>
    <name type="common">Amphioxus</name>
    <dbReference type="NCBI Taxonomy" id="7741"/>
    <lineage>
        <taxon>Eukaryota</taxon>
        <taxon>Metazoa</taxon>
        <taxon>Chordata</taxon>
        <taxon>Cephalochordata</taxon>
        <taxon>Leptocardii</taxon>
        <taxon>Amphioxiformes</taxon>
        <taxon>Branchiostomatidae</taxon>
        <taxon>Branchiostoma</taxon>
    </lineage>
</organism>
<evidence type="ECO:0000256" key="6">
    <source>
        <dbReference type="ARBA" id="ARBA00024222"/>
    </source>
</evidence>
<feature type="binding site" evidence="9">
    <location>
        <position position="439"/>
    </location>
    <ligand>
        <name>Ca(2+)</name>
        <dbReference type="ChEBI" id="CHEBI:29108"/>
    </ligand>
</feature>
<dbReference type="InterPro" id="IPR001102">
    <property type="entry name" value="Transglutaminase_N"/>
</dbReference>
<name>A0A6P4ZCM9_BRABE</name>
<keyword evidence="4 9" id="KW-0106">Calcium</keyword>
<dbReference type="Gene3D" id="3.90.260.10">
    <property type="entry name" value="Transglutaminase-like"/>
    <property type="match status" value="1"/>
</dbReference>
<dbReference type="SMART" id="SM00460">
    <property type="entry name" value="TGc"/>
    <property type="match status" value="1"/>
</dbReference>
<proteinExistence type="inferred from homology"/>
<dbReference type="InterPro" id="IPR014756">
    <property type="entry name" value="Ig_E-set"/>
</dbReference>
<dbReference type="GeneID" id="109473438"/>
<feature type="binding site" evidence="9">
    <location>
        <position position="391"/>
    </location>
    <ligand>
        <name>Ca(2+)</name>
        <dbReference type="ChEBI" id="CHEBI:29108"/>
    </ligand>
</feature>
<sequence length="681" mass="76383">MAADRPLVLVDLLFHKDENGPAHHTAEYLENVVVRRGQSFSVGLLFDRDVDLEKDKLLIEFQYGNNPLPNKGTMLRLPVGDAKKGQWSATVEKAEGRNVKVNITPLADAIVGRYHVVVEAELAGEKSRSLRVNTRNVVVLFNPWCKDDLTYLDDNAKLEEYVLNEYGYQYFGSRYSIGNRGWNFGQFEPGIPEVVLLLLEKSGLSANARRSAVNVSRAMSKMVNSADDNGVLMGNWSNDYSFGTPPTAWNGSVDILLQWGTERRPVRYGQCWVFSGVLTTVLRCLGIPARSITNFQSAHDTDVSMTIDYYFDRRGYRMESEDSVWNFHVWNEAWMARPELPEGFGGWQVVDATPQETSEGIFQCGPCPVVAVKNGTVYLPYDTMFVFAEVNADKVYWQNDYGYFEFLRHEKNSVGFHMSTKAVGTYGREDVTENYKHAEGSDQERVAVRKAVGYGTTPWTYEDIIKNEDVEFSITANEEAYVGQDIEVTLTIKNTSAESRHITAHLTVNATYYTGVLGAQLGELEEDVTIPPGGVDTVKMRMTSKEYLDKLVEQSMITVFVLAHVDTTKQVWAGQDDFRLLSHDLVIKGPSEMAVGNQYWVTVEFKNPLDVSLTQAVFRIEGPGLQRPKTIPYGTIMPGETARIAEGMTPIKAGKKTIVASLTSVQLQQVTGEREVTVKQF</sequence>
<dbReference type="EC" id="2.3.2.13" evidence="6"/>
<dbReference type="SUPFAM" id="SSF81296">
    <property type="entry name" value="E set domains"/>
    <property type="match status" value="1"/>
</dbReference>
<feature type="binding site" evidence="9">
    <location>
        <position position="444"/>
    </location>
    <ligand>
        <name>Ca(2+)</name>
        <dbReference type="ChEBI" id="CHEBI:29108"/>
    </ligand>
</feature>
<evidence type="ECO:0000259" key="10">
    <source>
        <dbReference type="SMART" id="SM00460"/>
    </source>
</evidence>
<evidence type="ECO:0000313" key="11">
    <source>
        <dbReference type="Proteomes" id="UP000515135"/>
    </source>
</evidence>
<feature type="domain" description="Transglutaminase-like" evidence="10">
    <location>
        <begin position="263"/>
        <end position="354"/>
    </location>
</feature>
<dbReference type="KEGG" id="bbel:109473438"/>
<dbReference type="FunFam" id="2.60.40.10:FF:000090">
    <property type="entry name" value="Protein-glutamine gamma-glutamyltransferase 2"/>
    <property type="match status" value="1"/>
</dbReference>
<dbReference type="InterPro" id="IPR023608">
    <property type="entry name" value="Transglutaminase_animal"/>
</dbReference>
<evidence type="ECO:0000256" key="1">
    <source>
        <dbReference type="ARBA" id="ARBA00005968"/>
    </source>
</evidence>
<dbReference type="SUPFAM" id="SSF49309">
    <property type="entry name" value="Transglutaminase, two C-terminal domains"/>
    <property type="match status" value="2"/>
</dbReference>
<evidence type="ECO:0000256" key="5">
    <source>
        <dbReference type="ARBA" id="ARBA00023315"/>
    </source>
</evidence>
<dbReference type="OrthoDB" id="437511at2759"/>
<dbReference type="Pfam" id="PF01841">
    <property type="entry name" value="Transglut_core"/>
    <property type="match status" value="1"/>
</dbReference>
<feature type="active site" evidence="8">
    <location>
        <position position="328"/>
    </location>
</feature>
<gene>
    <name evidence="12" type="primary">LOC109473438</name>
</gene>
<feature type="binding site" evidence="9">
    <location>
        <position position="393"/>
    </location>
    <ligand>
        <name>Ca(2+)</name>
        <dbReference type="ChEBI" id="CHEBI:29108"/>
    </ligand>
</feature>
<dbReference type="SUPFAM" id="SSF54001">
    <property type="entry name" value="Cysteine proteinases"/>
    <property type="match status" value="1"/>
</dbReference>
<evidence type="ECO:0000313" key="12">
    <source>
        <dbReference type="RefSeq" id="XP_019628857.1"/>
    </source>
</evidence>
<dbReference type="Pfam" id="PF00927">
    <property type="entry name" value="Transglut_C"/>
    <property type="match status" value="2"/>
</dbReference>
<reference evidence="12" key="1">
    <citation type="submission" date="2025-08" db="UniProtKB">
        <authorList>
            <consortium name="RefSeq"/>
        </authorList>
    </citation>
    <scope>IDENTIFICATION</scope>
    <source>
        <tissue evidence="12">Gonad</tissue>
    </source>
</reference>
<dbReference type="AlphaFoldDB" id="A0A6P4ZCM9"/>
<evidence type="ECO:0000256" key="7">
    <source>
        <dbReference type="ARBA" id="ARBA00051843"/>
    </source>
</evidence>
<dbReference type="PANTHER" id="PTHR11590:SF81">
    <property type="entry name" value="PROTEIN-GLUTAMINE GAMMA-GLUTAMYLTRANSFERASE K-LIKE ISOFORM X4"/>
    <property type="match status" value="1"/>
</dbReference>
<keyword evidence="2" id="KW-0808">Transferase</keyword>
<feature type="active site" evidence="8">
    <location>
        <position position="351"/>
    </location>
</feature>
<keyword evidence="11" id="KW-1185">Reference proteome</keyword>
<evidence type="ECO:0000256" key="8">
    <source>
        <dbReference type="PIRSR" id="PIRSR000459-1"/>
    </source>
</evidence>
<dbReference type="InterPro" id="IPR013808">
    <property type="entry name" value="Transglutaminase_AS"/>
</dbReference>
<dbReference type="InterPro" id="IPR008958">
    <property type="entry name" value="Transglutaminase_C"/>
</dbReference>
<protein>
    <recommendedName>
        <fullName evidence="6">protein-glutamine gamma-glutamyltransferase</fullName>
        <ecNumber evidence="6">2.3.2.13</ecNumber>
    </recommendedName>
</protein>
<dbReference type="Proteomes" id="UP000515135">
    <property type="component" value="Unplaced"/>
</dbReference>
<dbReference type="InterPro" id="IPR002931">
    <property type="entry name" value="Transglutaminase-like"/>
</dbReference>
<dbReference type="InterPro" id="IPR036985">
    <property type="entry name" value="Transglutaminase-like_sf"/>
</dbReference>
<dbReference type="InterPro" id="IPR036238">
    <property type="entry name" value="Transglutaminase_C_sf"/>
</dbReference>
<dbReference type="InterPro" id="IPR050779">
    <property type="entry name" value="Transglutaminase"/>
</dbReference>
<accession>A0A6P4ZCM9</accession>
<evidence type="ECO:0000256" key="4">
    <source>
        <dbReference type="ARBA" id="ARBA00022837"/>
    </source>
</evidence>
<dbReference type="InterPro" id="IPR013783">
    <property type="entry name" value="Ig-like_fold"/>
</dbReference>
<dbReference type="GO" id="GO:0046872">
    <property type="term" value="F:metal ion binding"/>
    <property type="evidence" value="ECO:0007669"/>
    <property type="project" value="UniProtKB-KW"/>
</dbReference>
<dbReference type="GO" id="GO:0003810">
    <property type="term" value="F:protein-glutamine gamma-glutamyltransferase activity"/>
    <property type="evidence" value="ECO:0007669"/>
    <property type="project" value="UniProtKB-EC"/>
</dbReference>
<evidence type="ECO:0000256" key="2">
    <source>
        <dbReference type="ARBA" id="ARBA00022679"/>
    </source>
</evidence>
<dbReference type="PROSITE" id="PS00547">
    <property type="entry name" value="TRANSGLUTAMINASES"/>
    <property type="match status" value="1"/>
</dbReference>
<dbReference type="PANTHER" id="PTHR11590">
    <property type="entry name" value="PROTEIN-GLUTAMINE GAMMA-GLUTAMYLTRANSFERASE"/>
    <property type="match status" value="1"/>
</dbReference>
<comment type="cofactor">
    <cofactor evidence="9">
        <name>Ca(2+)</name>
        <dbReference type="ChEBI" id="CHEBI:29108"/>
    </cofactor>
    <text evidence="9">Binds 1 Ca(2+) ion per subunit.</text>
</comment>
<keyword evidence="3 9" id="KW-0479">Metal-binding</keyword>
<dbReference type="Pfam" id="PF00868">
    <property type="entry name" value="Transglut_N"/>
    <property type="match status" value="1"/>
</dbReference>
<evidence type="ECO:0000256" key="3">
    <source>
        <dbReference type="ARBA" id="ARBA00022723"/>
    </source>
</evidence>
<feature type="active site" evidence="8">
    <location>
        <position position="271"/>
    </location>
</feature>